<evidence type="ECO:0000259" key="21">
    <source>
        <dbReference type="PROSITE" id="PS50112"/>
    </source>
</evidence>
<dbReference type="InterPro" id="IPR004358">
    <property type="entry name" value="Sig_transdc_His_kin-like_C"/>
</dbReference>
<dbReference type="InterPro" id="IPR013656">
    <property type="entry name" value="PAS_4"/>
</dbReference>
<dbReference type="SMART" id="SM00387">
    <property type="entry name" value="HATPase_c"/>
    <property type="match status" value="1"/>
</dbReference>
<keyword evidence="9" id="KW-0418">Kinase</keyword>
<dbReference type="Proteomes" id="UP000317839">
    <property type="component" value="Unassembled WGS sequence"/>
</dbReference>
<evidence type="ECO:0000256" key="2">
    <source>
        <dbReference type="ARBA" id="ARBA00004651"/>
    </source>
</evidence>
<feature type="domain" description="Histidine kinase" evidence="19">
    <location>
        <begin position="776"/>
        <end position="1000"/>
    </location>
</feature>
<dbReference type="Pfam" id="PF00512">
    <property type="entry name" value="HisKA"/>
    <property type="match status" value="1"/>
</dbReference>
<evidence type="ECO:0000256" key="12">
    <source>
        <dbReference type="ARBA" id="ARBA00023012"/>
    </source>
</evidence>
<dbReference type="PANTHER" id="PTHR45339:SF1">
    <property type="entry name" value="HYBRID SIGNAL TRANSDUCTION HISTIDINE KINASE J"/>
    <property type="match status" value="1"/>
</dbReference>
<dbReference type="FunFam" id="3.30.565.10:FF:000010">
    <property type="entry name" value="Sensor histidine kinase RcsC"/>
    <property type="match status" value="1"/>
</dbReference>
<evidence type="ECO:0000259" key="19">
    <source>
        <dbReference type="PROSITE" id="PS50109"/>
    </source>
</evidence>
<dbReference type="InterPro" id="IPR036097">
    <property type="entry name" value="HisK_dim/P_sf"/>
</dbReference>
<dbReference type="Gene3D" id="2.10.70.100">
    <property type="match status" value="1"/>
</dbReference>
<evidence type="ECO:0000256" key="16">
    <source>
        <dbReference type="SAM" id="Coils"/>
    </source>
</evidence>
<dbReference type="InterPro" id="IPR003594">
    <property type="entry name" value="HATPase_dom"/>
</dbReference>
<dbReference type="PROSITE" id="PS50109">
    <property type="entry name" value="HIS_KIN"/>
    <property type="match status" value="1"/>
</dbReference>
<dbReference type="CDD" id="cd00082">
    <property type="entry name" value="HisKA"/>
    <property type="match status" value="1"/>
</dbReference>
<comment type="subcellular location">
    <subcellularLocation>
        <location evidence="2">Cell membrane</location>
        <topology evidence="2">Multi-pass membrane protein</topology>
    </subcellularLocation>
</comment>
<comment type="caution">
    <text evidence="24">The sequence shown here is derived from an EMBL/GenBank/DDBJ whole genome shotgun (WGS) entry which is preliminary data.</text>
</comment>
<evidence type="ECO:0000259" key="23">
    <source>
        <dbReference type="PROSITE" id="PS50894"/>
    </source>
</evidence>
<dbReference type="CDD" id="cd16922">
    <property type="entry name" value="HATPase_EvgS-ArcB-TorS-like"/>
    <property type="match status" value="1"/>
</dbReference>
<keyword evidence="10" id="KW-0067">ATP-binding</keyword>
<feature type="domain" description="PAC" evidence="22">
    <location>
        <begin position="534"/>
        <end position="588"/>
    </location>
</feature>
<keyword evidence="16" id="KW-0175">Coiled coil</keyword>
<accession>A0A545T7N7</accession>
<dbReference type="InterPro" id="IPR036890">
    <property type="entry name" value="HATPase_C_sf"/>
</dbReference>
<dbReference type="InterPro" id="IPR005467">
    <property type="entry name" value="His_kinase_dom"/>
</dbReference>
<dbReference type="Gene3D" id="3.30.565.10">
    <property type="entry name" value="Histidine kinase-like ATPase, C-terminal domain"/>
    <property type="match status" value="1"/>
</dbReference>
<feature type="domain" description="HPt" evidence="23">
    <location>
        <begin position="1384"/>
        <end position="1479"/>
    </location>
</feature>
<dbReference type="SUPFAM" id="SSF55874">
    <property type="entry name" value="ATPase domain of HSP90 chaperone/DNA topoisomerase II/histidine kinase"/>
    <property type="match status" value="1"/>
</dbReference>
<evidence type="ECO:0000256" key="3">
    <source>
        <dbReference type="ARBA" id="ARBA00012438"/>
    </source>
</evidence>
<evidence type="ECO:0000313" key="24">
    <source>
        <dbReference type="EMBL" id="TQV73175.1"/>
    </source>
</evidence>
<dbReference type="RefSeq" id="WP_142943307.1">
    <property type="nucleotide sequence ID" value="NZ_VIKR01000004.1"/>
</dbReference>
<dbReference type="InterPro" id="IPR013655">
    <property type="entry name" value="PAS_fold_3"/>
</dbReference>
<evidence type="ECO:0000256" key="14">
    <source>
        <dbReference type="PROSITE-ProRule" id="PRU00110"/>
    </source>
</evidence>
<dbReference type="InterPro" id="IPR003661">
    <property type="entry name" value="HisK_dim/P_dom"/>
</dbReference>
<dbReference type="PROSITE" id="PS50894">
    <property type="entry name" value="HPT"/>
    <property type="match status" value="1"/>
</dbReference>
<evidence type="ECO:0000256" key="4">
    <source>
        <dbReference type="ARBA" id="ARBA00022475"/>
    </source>
</evidence>
<dbReference type="Gene3D" id="3.40.50.2300">
    <property type="match status" value="1"/>
</dbReference>
<evidence type="ECO:0000256" key="11">
    <source>
        <dbReference type="ARBA" id="ARBA00022989"/>
    </source>
</evidence>
<dbReference type="Pfam" id="PF00072">
    <property type="entry name" value="Response_reg"/>
    <property type="match status" value="1"/>
</dbReference>
<evidence type="ECO:0000256" key="17">
    <source>
        <dbReference type="SAM" id="MobiDB-lite"/>
    </source>
</evidence>
<gene>
    <name evidence="24" type="ORF">FLL45_17155</name>
</gene>
<dbReference type="NCBIfam" id="TIGR00229">
    <property type="entry name" value="sensory_box"/>
    <property type="match status" value="1"/>
</dbReference>
<evidence type="ECO:0000256" key="7">
    <source>
        <dbReference type="ARBA" id="ARBA00022692"/>
    </source>
</evidence>
<evidence type="ECO:0000313" key="25">
    <source>
        <dbReference type="Proteomes" id="UP000317839"/>
    </source>
</evidence>
<evidence type="ECO:0000256" key="5">
    <source>
        <dbReference type="ARBA" id="ARBA00022553"/>
    </source>
</evidence>
<dbReference type="Gene3D" id="1.20.120.160">
    <property type="entry name" value="HPT domain"/>
    <property type="match status" value="1"/>
</dbReference>
<keyword evidence="12" id="KW-0902">Two-component regulatory system</keyword>
<dbReference type="Pfam" id="PF08447">
    <property type="entry name" value="PAS_3"/>
    <property type="match status" value="1"/>
</dbReference>
<dbReference type="Pfam" id="PF01627">
    <property type="entry name" value="Hpt"/>
    <property type="match status" value="1"/>
</dbReference>
<dbReference type="InterPro" id="IPR036641">
    <property type="entry name" value="HPT_dom_sf"/>
</dbReference>
<dbReference type="Gene3D" id="3.30.450.20">
    <property type="entry name" value="PAS domain"/>
    <property type="match status" value="3"/>
</dbReference>
<dbReference type="Pfam" id="PF08448">
    <property type="entry name" value="PAS_4"/>
    <property type="match status" value="1"/>
</dbReference>
<dbReference type="InterPro" id="IPR000700">
    <property type="entry name" value="PAS-assoc_C"/>
</dbReference>
<dbReference type="PANTHER" id="PTHR45339">
    <property type="entry name" value="HYBRID SIGNAL TRANSDUCTION HISTIDINE KINASE J"/>
    <property type="match status" value="1"/>
</dbReference>
<evidence type="ECO:0000259" key="22">
    <source>
        <dbReference type="PROSITE" id="PS50113"/>
    </source>
</evidence>
<feature type="domain" description="PAC" evidence="22">
    <location>
        <begin position="664"/>
        <end position="716"/>
    </location>
</feature>
<feature type="modified residue" description="4-aspartylphosphate" evidence="15">
    <location>
        <position position="1218"/>
    </location>
</feature>
<dbReference type="SUPFAM" id="SSF47384">
    <property type="entry name" value="Homodimeric domain of signal transducing histidine kinase"/>
    <property type="match status" value="1"/>
</dbReference>
<dbReference type="PRINTS" id="PR00344">
    <property type="entry name" value="BCTRLSENSOR"/>
</dbReference>
<dbReference type="Gene3D" id="1.10.287.130">
    <property type="match status" value="1"/>
</dbReference>
<evidence type="ECO:0000256" key="15">
    <source>
        <dbReference type="PROSITE-ProRule" id="PRU00169"/>
    </source>
</evidence>
<dbReference type="PROSITE" id="PS50113">
    <property type="entry name" value="PAC"/>
    <property type="match status" value="2"/>
</dbReference>
<dbReference type="GO" id="GO:0000155">
    <property type="term" value="F:phosphorelay sensor kinase activity"/>
    <property type="evidence" value="ECO:0007669"/>
    <property type="project" value="InterPro"/>
</dbReference>
<keyword evidence="7 18" id="KW-0812">Transmembrane</keyword>
<evidence type="ECO:0000256" key="13">
    <source>
        <dbReference type="ARBA" id="ARBA00023136"/>
    </source>
</evidence>
<dbReference type="PROSITE" id="PS50110">
    <property type="entry name" value="RESPONSE_REGULATORY"/>
    <property type="match status" value="1"/>
</dbReference>
<keyword evidence="8" id="KW-0547">Nucleotide-binding</keyword>
<dbReference type="CDD" id="cd00088">
    <property type="entry name" value="HPT"/>
    <property type="match status" value="1"/>
</dbReference>
<reference evidence="24 25" key="1">
    <citation type="submission" date="2019-06" db="EMBL/GenBank/DDBJ databases">
        <title>Draft genome of Aliikangiella marina GYP-15.</title>
        <authorList>
            <person name="Wang G."/>
        </authorList>
    </citation>
    <scope>NUCLEOTIDE SEQUENCE [LARGE SCALE GENOMIC DNA]</scope>
    <source>
        <strain evidence="24 25">GYP-15</strain>
    </source>
</reference>
<dbReference type="GO" id="GO:0005524">
    <property type="term" value="F:ATP binding"/>
    <property type="evidence" value="ECO:0007669"/>
    <property type="project" value="UniProtKB-KW"/>
</dbReference>
<dbReference type="SUPFAM" id="SSF47226">
    <property type="entry name" value="Histidine-containing phosphotransfer domain, HPT domain"/>
    <property type="match status" value="1"/>
</dbReference>
<keyword evidence="5 15" id="KW-0597">Phosphoprotein</keyword>
<dbReference type="CDD" id="cd17546">
    <property type="entry name" value="REC_hyHK_CKI1_RcsC-like"/>
    <property type="match status" value="1"/>
</dbReference>
<sequence length="1479" mass="166127">MAKYSSRVIRQSLNRVLLVLLVFLLIAGGYAWHSLTTTSEYDKRVALRSLTSITEAINTRVNDYWVPQKLQRLNLWLVHHRFHELFQATDTVIDPEQVNELIKQLVKELSYTNAYIISKDGTVVFSTNQESVNKKINFFLDYPEKVYRLAQGDDIFVPPVKSSQGNISFGVTIKTEKNTESLRLVVQSAELTDFYQAVKAHSIFDSLDTFLFDKNARIITPSNFVFTGNNKVLNTELRVPSKSQQGQTPLNQMALKAMRKGQGVIENSYQSFRDTKVVGAWLWNESLGIGIAAEIAESEINRFALPVTSMFTIQFILIALLCTVIGIIGVNMYNVSRRTIDTASKELGSMIQFASTAIITFAENGQVKSLNRAAEKVFACSEIDARDNDISFFMPTIDTQDFKRWKKSVSRKTVFTFPQINVFDINNHDFPAHVLISRHSIAEEAFFSAMVTNLSKVHLMEDKLLQLKGAVEQSVASVLIADTSGFIEYANPAFCELALIEKANLIGKNVKTLAFEISSKSNDKDLWKSVVNGEPWEGEICHASARGQTRWQSILVTPVKDRNGEVGHFLAIMDDITERKRAEVALMKSRKLLEDAERIAKLGSWEWDLETDLYVYSTEMFELMGMKTRRNPVTFEQVISRVHSEDRFSFLDQRKKALFQYENFQAEFRIIIEGQNDRVLSVDAEVERNEDGEPIKMLGIARDITDFKQQQREQEKQNIALDNSRRAALSIMQDVEQQKKKAEKAARELEESQKKLEKARVEAEAASEAKSRFLATMSHEIRTPMNGVVGMLDLLQQSTLDKDQSHLAIVAKNSAVALLQIINDVLDFSKVEAGKMTVESIPFRWRPIIDSSAELLAEQVRAKDVELICFVEPSASLLMLGDPARLRQIVLNLLGNAIKFTSSTADKKGQIQVLVSLNPEDSDFVRLTVSDNGIGMSEQQVTNLFKPFTQADDSTHRKFGGTGLGLSICLALTELMQGRISCKSKLGEGTSFFLDIPISRVEERRESSRELKLDDLNLLVIGKNNNKQRYFEVELQENNIEFESVNFAVNTSTLMLKKKIDLVVLFESAMLVNLDKHLKISDFKHSQSQNILVISDNQQEPHSQQPSLNHLNEAKLIFAESNPYSVDNLMRKIAIVSGQLLDTEEQSNEQELSPASLPSVEEAEKDKTLVLIVEDNINNQEVLSRQLNLFGYVALIADNGQAALSLMNQYQFGLIFTDCHMPIMDGFEFTREVRKRQNATDERSIIIAVTANAMQGEAENCIAAGMDDFVTKPIELQRMKSVLQRWLPKRSLTENVSLKSFNPNNLNAKKSSSQNLNSQNLTSQNKESSDSAALSNEGDKSKSRDGKANNQVAAPNESELASDLRQLPPGPIDFEKLTLYLGEEPSLHQRFIKRFIQQSQPEVAKLGPSSPLSDSEISALAHKLKSSAKAIGATQLGELCESLEKFAKLGEEEKITSLSQAVIATLEEIVAYVDAHLSE</sequence>
<dbReference type="InterPro" id="IPR011006">
    <property type="entry name" value="CheY-like_superfamily"/>
</dbReference>
<evidence type="ECO:0000256" key="10">
    <source>
        <dbReference type="ARBA" id="ARBA00022840"/>
    </source>
</evidence>
<dbReference type="SUPFAM" id="SSF52172">
    <property type="entry name" value="CheY-like"/>
    <property type="match status" value="1"/>
</dbReference>
<dbReference type="InterPro" id="IPR001610">
    <property type="entry name" value="PAC"/>
</dbReference>
<evidence type="ECO:0000256" key="8">
    <source>
        <dbReference type="ARBA" id="ARBA00022741"/>
    </source>
</evidence>
<dbReference type="Pfam" id="PF02518">
    <property type="entry name" value="HATPase_c"/>
    <property type="match status" value="1"/>
</dbReference>
<name>A0A545T7N7_9GAMM</name>
<dbReference type="EMBL" id="VIKR01000004">
    <property type="protein sequence ID" value="TQV73175.1"/>
    <property type="molecule type" value="Genomic_DNA"/>
</dbReference>
<dbReference type="SMART" id="SM00388">
    <property type="entry name" value="HisKA"/>
    <property type="match status" value="1"/>
</dbReference>
<evidence type="ECO:0000259" key="20">
    <source>
        <dbReference type="PROSITE" id="PS50110"/>
    </source>
</evidence>
<protein>
    <recommendedName>
        <fullName evidence="3">histidine kinase</fullName>
        <ecNumber evidence="3">2.7.13.3</ecNumber>
    </recommendedName>
</protein>
<evidence type="ECO:0000256" key="9">
    <source>
        <dbReference type="ARBA" id="ARBA00022777"/>
    </source>
</evidence>
<dbReference type="SMART" id="SM00086">
    <property type="entry name" value="PAC"/>
    <property type="match status" value="2"/>
</dbReference>
<dbReference type="SMART" id="SM00091">
    <property type="entry name" value="PAS"/>
    <property type="match status" value="3"/>
</dbReference>
<dbReference type="SMART" id="SM00448">
    <property type="entry name" value="REC"/>
    <property type="match status" value="1"/>
</dbReference>
<dbReference type="InterPro" id="IPR035965">
    <property type="entry name" value="PAS-like_dom_sf"/>
</dbReference>
<feature type="domain" description="Response regulatory" evidence="20">
    <location>
        <begin position="1169"/>
        <end position="1287"/>
    </location>
</feature>
<dbReference type="SUPFAM" id="SSF55785">
    <property type="entry name" value="PYP-like sensor domain (PAS domain)"/>
    <property type="match status" value="3"/>
</dbReference>
<dbReference type="PROSITE" id="PS50112">
    <property type="entry name" value="PAS"/>
    <property type="match status" value="1"/>
</dbReference>
<feature type="domain" description="PAS" evidence="21">
    <location>
        <begin position="463"/>
        <end position="509"/>
    </location>
</feature>
<keyword evidence="6" id="KW-0808">Transferase</keyword>
<dbReference type="InterPro" id="IPR000014">
    <property type="entry name" value="PAS"/>
</dbReference>
<feature type="compositionally biased region" description="Low complexity" evidence="17">
    <location>
        <begin position="1304"/>
        <end position="1326"/>
    </location>
</feature>
<evidence type="ECO:0000256" key="6">
    <source>
        <dbReference type="ARBA" id="ARBA00022679"/>
    </source>
</evidence>
<feature type="compositionally biased region" description="Basic and acidic residues" evidence="17">
    <location>
        <begin position="1337"/>
        <end position="1347"/>
    </location>
</feature>
<dbReference type="InterPro" id="IPR001789">
    <property type="entry name" value="Sig_transdc_resp-reg_receiver"/>
</dbReference>
<comment type="catalytic activity">
    <reaction evidence="1">
        <text>ATP + protein L-histidine = ADP + protein N-phospho-L-histidine.</text>
        <dbReference type="EC" id="2.7.13.3"/>
    </reaction>
</comment>
<feature type="modified residue" description="Phosphohistidine" evidence="14">
    <location>
        <position position="1422"/>
    </location>
</feature>
<feature type="transmembrane region" description="Helical" evidence="18">
    <location>
        <begin position="311"/>
        <end position="330"/>
    </location>
</feature>
<dbReference type="GO" id="GO:0005886">
    <property type="term" value="C:plasma membrane"/>
    <property type="evidence" value="ECO:0007669"/>
    <property type="project" value="UniProtKB-SubCell"/>
</dbReference>
<dbReference type="CDD" id="cd00130">
    <property type="entry name" value="PAS"/>
    <property type="match status" value="2"/>
</dbReference>
<dbReference type="FunFam" id="1.10.287.130:FF:000004">
    <property type="entry name" value="Ethylene receptor 1"/>
    <property type="match status" value="1"/>
</dbReference>
<dbReference type="OrthoDB" id="6110612at2"/>
<keyword evidence="11 18" id="KW-1133">Transmembrane helix</keyword>
<evidence type="ECO:0000256" key="1">
    <source>
        <dbReference type="ARBA" id="ARBA00000085"/>
    </source>
</evidence>
<organism evidence="24 25">
    <name type="scientific">Aliikangiella marina</name>
    <dbReference type="NCBI Taxonomy" id="1712262"/>
    <lineage>
        <taxon>Bacteria</taxon>
        <taxon>Pseudomonadati</taxon>
        <taxon>Pseudomonadota</taxon>
        <taxon>Gammaproteobacteria</taxon>
        <taxon>Oceanospirillales</taxon>
        <taxon>Pleioneaceae</taxon>
        <taxon>Aliikangiella</taxon>
    </lineage>
</organism>
<feature type="coiled-coil region" evidence="16">
    <location>
        <begin position="725"/>
        <end position="769"/>
    </location>
</feature>
<dbReference type="InterPro" id="IPR008207">
    <property type="entry name" value="Sig_transdc_His_kin_Hpt_dom"/>
</dbReference>
<evidence type="ECO:0000256" key="18">
    <source>
        <dbReference type="SAM" id="Phobius"/>
    </source>
</evidence>
<keyword evidence="25" id="KW-1185">Reference proteome</keyword>
<keyword evidence="13 18" id="KW-0472">Membrane</keyword>
<keyword evidence="4" id="KW-1003">Cell membrane</keyword>
<dbReference type="EC" id="2.7.13.3" evidence="3"/>
<proteinExistence type="predicted"/>
<feature type="region of interest" description="Disordered" evidence="17">
    <location>
        <begin position="1298"/>
        <end position="1367"/>
    </location>
</feature>